<dbReference type="InterPro" id="IPR055308">
    <property type="entry name" value="TEX47-like"/>
</dbReference>
<accession>A0ABN8Q830</accession>
<dbReference type="Pfam" id="PF24787">
    <property type="entry name" value="TEX47"/>
    <property type="match status" value="1"/>
</dbReference>
<reference evidence="1 2" key="1">
    <citation type="submission" date="2022-05" db="EMBL/GenBank/DDBJ databases">
        <authorList>
            <consortium name="Genoscope - CEA"/>
            <person name="William W."/>
        </authorList>
    </citation>
    <scope>NUCLEOTIDE SEQUENCE [LARGE SCALE GENOMIC DNA]</scope>
</reference>
<proteinExistence type="predicted"/>
<dbReference type="PANTHER" id="PTHR34035">
    <property type="entry name" value="TESTIS-EXPRESSED PROTEIN 47"/>
    <property type="match status" value="1"/>
</dbReference>
<protein>
    <submittedName>
        <fullName evidence="1">Uncharacterized protein</fullName>
    </submittedName>
</protein>
<comment type="caution">
    <text evidence="1">The sequence shown here is derived from an EMBL/GenBank/DDBJ whole genome shotgun (WGS) entry which is preliminary data.</text>
</comment>
<evidence type="ECO:0000313" key="2">
    <source>
        <dbReference type="Proteomes" id="UP001159405"/>
    </source>
</evidence>
<dbReference type="PANTHER" id="PTHR34035:SF1">
    <property type="entry name" value="TESTIS-EXPRESSED PROTEIN 47"/>
    <property type="match status" value="1"/>
</dbReference>
<keyword evidence="2" id="KW-1185">Reference proteome</keyword>
<name>A0ABN8Q830_9CNID</name>
<sequence length="152" mass="17151">MLLKVVKDLVGDEQSISGMLLNTKILVCSGDLNNRLFGQWSFRTLNLAAPRIQEFTTNEPIDVVVVEALSLVLKLAEYLAKLPKISLTNTMDQLPEKVPDLLVRQGIHDFLTIHQKDLNTPSGYLKRYTTPIDIVLDSEMAWPMQTKLFPLS</sequence>
<organism evidence="1 2">
    <name type="scientific">Porites lobata</name>
    <dbReference type="NCBI Taxonomy" id="104759"/>
    <lineage>
        <taxon>Eukaryota</taxon>
        <taxon>Metazoa</taxon>
        <taxon>Cnidaria</taxon>
        <taxon>Anthozoa</taxon>
        <taxon>Hexacorallia</taxon>
        <taxon>Scleractinia</taxon>
        <taxon>Fungiina</taxon>
        <taxon>Poritidae</taxon>
        <taxon>Porites</taxon>
    </lineage>
</organism>
<evidence type="ECO:0000313" key="1">
    <source>
        <dbReference type="EMBL" id="CAH3157238.1"/>
    </source>
</evidence>
<dbReference type="Proteomes" id="UP001159405">
    <property type="component" value="Unassembled WGS sequence"/>
</dbReference>
<gene>
    <name evidence="1" type="ORF">PLOB_00002257</name>
</gene>
<dbReference type="EMBL" id="CALNXK010000107">
    <property type="protein sequence ID" value="CAH3157238.1"/>
    <property type="molecule type" value="Genomic_DNA"/>
</dbReference>